<dbReference type="NCBIfam" id="TIGR01537">
    <property type="entry name" value="portal_HK97"/>
    <property type="match status" value="1"/>
</dbReference>
<dbReference type="KEGG" id="blag:BLTE_20540"/>
<keyword evidence="3" id="KW-1185">Reference proteome</keyword>
<name>A0A348G1D6_9HYPH</name>
<accession>A0A348G1D6</accession>
<feature type="compositionally biased region" description="Basic and acidic residues" evidence="1">
    <location>
        <begin position="8"/>
        <end position="23"/>
    </location>
</feature>
<evidence type="ECO:0000313" key="3">
    <source>
        <dbReference type="Proteomes" id="UP000266934"/>
    </source>
</evidence>
<sequence>MNWLKFRSASDEPRRGVTPDGDRGWTPSAGGPLAISGVVVTSERVLQLGSVQAVLNGLAGTISSLPWMLIRRGGDDSRAPARDHPLFRLLHNRPNRRQTSAEFRDELVRHLAFWRNAYARIIPGDDYAIGGLELIHPDRIARIERDVTGRVHYTVNGLGTAPQERLRDDQIWHIRRAPLTVDGLRGQTMVETARQVFGRALAVTDYGDLFFANSGQTGGVLKHPGTFKSKEDRDQFLDNWRLSSTGLNRHRDRLLTHGVEYQQLKITNAEAQLLETEKAADVSVFGLWNYPPHLAARLDRATFSNIEHQSIDFVVHTIGPLITAIEQSATTDLVVQRAEDSGAELVAEFNIAGLLRGDVLARYRAYAIGRQWGWLSVNDIRRLENQNPIEGGDEYLRPLNMVPAGSPDYDPSKPDKSDTPDGDPGSAPAR</sequence>
<evidence type="ECO:0000313" key="2">
    <source>
        <dbReference type="EMBL" id="BBF93369.1"/>
    </source>
</evidence>
<dbReference type="EMBL" id="AP018907">
    <property type="protein sequence ID" value="BBF93369.1"/>
    <property type="molecule type" value="Genomic_DNA"/>
</dbReference>
<dbReference type="Proteomes" id="UP000266934">
    <property type="component" value="Chromosome"/>
</dbReference>
<reference evidence="2 3" key="1">
    <citation type="submission" date="2018-08" db="EMBL/GenBank/DDBJ databases">
        <title>Complete genome sequencing of Blastochloris tepida GI.</title>
        <authorList>
            <person name="Tsukatani Y."/>
            <person name="Mori H."/>
        </authorList>
    </citation>
    <scope>NUCLEOTIDE SEQUENCE [LARGE SCALE GENOMIC DNA]</scope>
    <source>
        <strain evidence="2 3">GI</strain>
    </source>
</reference>
<feature type="region of interest" description="Disordered" evidence="1">
    <location>
        <begin position="1"/>
        <end position="29"/>
    </location>
</feature>
<protein>
    <submittedName>
        <fullName evidence="2">Portal protein</fullName>
    </submittedName>
</protein>
<gene>
    <name evidence="2" type="ORF">BLTE_20540</name>
</gene>
<dbReference type="Pfam" id="PF04860">
    <property type="entry name" value="Phage_portal"/>
    <property type="match status" value="1"/>
</dbReference>
<feature type="compositionally biased region" description="Basic and acidic residues" evidence="1">
    <location>
        <begin position="410"/>
        <end position="419"/>
    </location>
</feature>
<organism evidence="2 3">
    <name type="scientific">Blastochloris tepida</name>
    <dbReference type="NCBI Taxonomy" id="2233851"/>
    <lineage>
        <taxon>Bacteria</taxon>
        <taxon>Pseudomonadati</taxon>
        <taxon>Pseudomonadota</taxon>
        <taxon>Alphaproteobacteria</taxon>
        <taxon>Hyphomicrobiales</taxon>
        <taxon>Blastochloridaceae</taxon>
        <taxon>Blastochloris</taxon>
    </lineage>
</organism>
<proteinExistence type="predicted"/>
<dbReference type="AlphaFoldDB" id="A0A348G1D6"/>
<dbReference type="RefSeq" id="WP_126400073.1">
    <property type="nucleotide sequence ID" value="NZ_AP018907.1"/>
</dbReference>
<dbReference type="OrthoDB" id="7592047at2"/>
<dbReference type="InterPro" id="IPR006944">
    <property type="entry name" value="Phage/GTA_portal"/>
</dbReference>
<feature type="region of interest" description="Disordered" evidence="1">
    <location>
        <begin position="388"/>
        <end position="430"/>
    </location>
</feature>
<evidence type="ECO:0000256" key="1">
    <source>
        <dbReference type="SAM" id="MobiDB-lite"/>
    </source>
</evidence>
<dbReference type="InterPro" id="IPR006427">
    <property type="entry name" value="Portal_HK97"/>
</dbReference>